<dbReference type="RefSeq" id="XP_026211359.1">
    <property type="nucleotide sequence ID" value="XM_026355574.1"/>
</dbReference>
<dbReference type="PROSITE" id="PS51304">
    <property type="entry name" value="GALECTIN"/>
    <property type="match status" value="2"/>
</dbReference>
<dbReference type="CDD" id="cd00070">
    <property type="entry name" value="GLECT"/>
    <property type="match status" value="2"/>
</dbReference>
<dbReference type="GO" id="GO:0010628">
    <property type="term" value="P:positive regulation of gene expression"/>
    <property type="evidence" value="ECO:0007669"/>
    <property type="project" value="TreeGrafter"/>
</dbReference>
<proteinExistence type="predicted"/>
<dbReference type="SUPFAM" id="SSF49899">
    <property type="entry name" value="Concanavalin A-like lectins/glucanases"/>
    <property type="match status" value="2"/>
</dbReference>
<dbReference type="Pfam" id="PF00337">
    <property type="entry name" value="Gal-bind_lectin"/>
    <property type="match status" value="2"/>
</dbReference>
<dbReference type="PANTHER" id="PTHR11346:SF80">
    <property type="entry name" value="GALECTIN-9C"/>
    <property type="match status" value="1"/>
</dbReference>
<reference evidence="5" key="1">
    <citation type="submission" date="2021-04" db="EMBL/GenBank/DDBJ databases">
        <authorList>
            <consortium name="Wellcome Sanger Institute Data Sharing"/>
        </authorList>
    </citation>
    <scope>NUCLEOTIDE SEQUENCE [LARGE SCALE GENOMIC DNA]</scope>
</reference>
<dbReference type="FunFam" id="2.60.120.200:FF:000023">
    <property type="entry name" value="Galectin"/>
    <property type="match status" value="1"/>
</dbReference>
<evidence type="ECO:0000313" key="6">
    <source>
        <dbReference type="Proteomes" id="UP000265040"/>
    </source>
</evidence>
<dbReference type="AlphaFoldDB" id="A0A3Q1I2W0"/>
<dbReference type="GO" id="GO:0032689">
    <property type="term" value="P:negative regulation of type II interferon production"/>
    <property type="evidence" value="ECO:0007669"/>
    <property type="project" value="TreeGrafter"/>
</dbReference>
<dbReference type="FunFam" id="2.60.120.200:FF:000078">
    <property type="entry name" value="Galectin"/>
    <property type="match status" value="1"/>
</dbReference>
<reference evidence="5" key="2">
    <citation type="submission" date="2025-08" db="UniProtKB">
        <authorList>
            <consortium name="Ensembl"/>
        </authorList>
    </citation>
    <scope>IDENTIFICATION</scope>
</reference>
<dbReference type="OrthoDB" id="6251307at2759"/>
<dbReference type="InParanoid" id="A0A3Q1I2W0"/>
<name>A0A3Q1I2W0_ANATE</name>
<feature type="domain" description="Galectin" evidence="4">
    <location>
        <begin position="16"/>
        <end position="148"/>
    </location>
</feature>
<accession>A0A3Q1I2W0</accession>
<reference evidence="5" key="3">
    <citation type="submission" date="2025-09" db="UniProtKB">
        <authorList>
            <consortium name="Ensembl"/>
        </authorList>
    </citation>
    <scope>IDENTIFICATION</scope>
</reference>
<evidence type="ECO:0000256" key="1">
    <source>
        <dbReference type="ARBA" id="ARBA00022734"/>
    </source>
</evidence>
<sequence>MAFNQQSPFYNPRIPFTGSIHGGLQEGMAISISGRALPGADRFHVNLQCGSSPNADIALHVNPRYDSHPGYVVTNTFQYGSWGAEERKQNTPFPAGSPFSLLITVTRNSYQLTVNGSFFMEYGHRIPFHQVDTISVAGKVEISSIAFQNSMFPGQPAFPAQPGFAPQMRFPNQSAFPAFPGFPPQPGFPPAMLSVPYTSIISGGLQPGRTITIQGTVNPNATRFHVNLSYNGGIALHYNPRFIENSVVRNTKQGEQWGPEERGGGMPFHRGQPFTLTIICERKAFRIVANGMQAHNYNHRFFHLQHITALEIGGDVSLTSVMV</sequence>
<dbReference type="Proteomes" id="UP000265040">
    <property type="component" value="Chromosome 12"/>
</dbReference>
<evidence type="ECO:0000256" key="3">
    <source>
        <dbReference type="RuleBase" id="RU102079"/>
    </source>
</evidence>
<dbReference type="GO" id="GO:0005634">
    <property type="term" value="C:nucleus"/>
    <property type="evidence" value="ECO:0007669"/>
    <property type="project" value="TreeGrafter"/>
</dbReference>
<dbReference type="SMART" id="SM00908">
    <property type="entry name" value="Gal-bind_lectin"/>
    <property type="match status" value="2"/>
</dbReference>
<feature type="domain" description="Galectin" evidence="4">
    <location>
        <begin position="197"/>
        <end position="323"/>
    </location>
</feature>
<dbReference type="InterPro" id="IPR044156">
    <property type="entry name" value="Galectin-like"/>
</dbReference>
<dbReference type="InterPro" id="IPR001079">
    <property type="entry name" value="Galectin_CRD"/>
</dbReference>
<dbReference type="OMA" id="GVHWGGR"/>
<evidence type="ECO:0000256" key="2">
    <source>
        <dbReference type="ARBA" id="ARBA00022737"/>
    </source>
</evidence>
<dbReference type="SMART" id="SM00276">
    <property type="entry name" value="GLECT"/>
    <property type="match status" value="2"/>
</dbReference>
<dbReference type="Gene3D" id="2.60.120.200">
    <property type="match status" value="2"/>
</dbReference>
<keyword evidence="6" id="KW-1185">Reference proteome</keyword>
<dbReference type="GO" id="GO:0005829">
    <property type="term" value="C:cytosol"/>
    <property type="evidence" value="ECO:0007669"/>
    <property type="project" value="TreeGrafter"/>
</dbReference>
<dbReference type="GO" id="GO:2000562">
    <property type="term" value="P:negative regulation of CD4-positive, alpha-beta T cell proliferation"/>
    <property type="evidence" value="ECO:0007669"/>
    <property type="project" value="TreeGrafter"/>
</dbReference>
<dbReference type="STRING" id="64144.ENSATEP00000011598"/>
<protein>
    <recommendedName>
        <fullName evidence="3">Galectin</fullName>
    </recommendedName>
</protein>
<evidence type="ECO:0000259" key="4">
    <source>
        <dbReference type="PROSITE" id="PS51304"/>
    </source>
</evidence>
<dbReference type="InterPro" id="IPR013320">
    <property type="entry name" value="ConA-like_dom_sf"/>
</dbReference>
<dbReference type="GO" id="GO:0030246">
    <property type="term" value="F:carbohydrate binding"/>
    <property type="evidence" value="ECO:0007669"/>
    <property type="project" value="UniProtKB-UniRule"/>
</dbReference>
<keyword evidence="1 3" id="KW-0430">Lectin</keyword>
<dbReference type="GeneTree" id="ENSGT00940000162258"/>
<organism evidence="5 6">
    <name type="scientific">Anabas testudineus</name>
    <name type="common">Climbing perch</name>
    <name type="synonym">Anthias testudineus</name>
    <dbReference type="NCBI Taxonomy" id="64144"/>
    <lineage>
        <taxon>Eukaryota</taxon>
        <taxon>Metazoa</taxon>
        <taxon>Chordata</taxon>
        <taxon>Craniata</taxon>
        <taxon>Vertebrata</taxon>
        <taxon>Euteleostomi</taxon>
        <taxon>Actinopterygii</taxon>
        <taxon>Neopterygii</taxon>
        <taxon>Teleostei</taxon>
        <taxon>Neoteleostei</taxon>
        <taxon>Acanthomorphata</taxon>
        <taxon>Anabantaria</taxon>
        <taxon>Anabantiformes</taxon>
        <taxon>Anabantoidei</taxon>
        <taxon>Anabantidae</taxon>
        <taxon>Anabas</taxon>
    </lineage>
</organism>
<evidence type="ECO:0000313" key="5">
    <source>
        <dbReference type="Ensembl" id="ENSATEP00000011598.1"/>
    </source>
</evidence>
<keyword evidence="2" id="KW-0677">Repeat</keyword>
<dbReference type="PANTHER" id="PTHR11346">
    <property type="entry name" value="GALECTIN"/>
    <property type="match status" value="1"/>
</dbReference>
<dbReference type="GO" id="GO:0016936">
    <property type="term" value="F:galactoside binding"/>
    <property type="evidence" value="ECO:0007669"/>
    <property type="project" value="TreeGrafter"/>
</dbReference>
<dbReference type="GeneID" id="113159080"/>
<dbReference type="Ensembl" id="ENSATET00000011788.3">
    <property type="protein sequence ID" value="ENSATEP00000011598.1"/>
    <property type="gene ID" value="ENSATEG00000008120.3"/>
</dbReference>